<evidence type="ECO:0000256" key="3">
    <source>
        <dbReference type="ARBA" id="ARBA00022989"/>
    </source>
</evidence>
<dbReference type="PANTHER" id="PTHR33048">
    <property type="entry name" value="PTH11-LIKE INTEGRAL MEMBRANE PROTEIN (AFU_ORTHOLOGUE AFUA_5G11245)"/>
    <property type="match status" value="1"/>
</dbReference>
<reference evidence="8" key="1">
    <citation type="submission" date="2016-12" db="EMBL/GenBank/DDBJ databases">
        <title>The genomes of Aspergillus section Nigri reveals drivers in fungal speciation.</title>
        <authorList>
            <consortium name="DOE Joint Genome Institute"/>
            <person name="Vesth T.C."/>
            <person name="Nybo J."/>
            <person name="Theobald S."/>
            <person name="Brandl J."/>
            <person name="Frisvad J.C."/>
            <person name="Nielsen K.F."/>
            <person name="Lyhne E.K."/>
            <person name="Kogle M.E."/>
            <person name="Kuo A."/>
            <person name="Riley R."/>
            <person name="Clum A."/>
            <person name="Nolan M."/>
            <person name="Lipzen A."/>
            <person name="Salamov A."/>
            <person name="Henrissat B."/>
            <person name="Wiebenga A."/>
            <person name="De vries R.P."/>
            <person name="Grigoriev I.V."/>
            <person name="Mortensen U.H."/>
            <person name="Andersen M.R."/>
            <person name="Baker S.E."/>
        </authorList>
    </citation>
    <scope>NUCLEOTIDE SEQUENCE</scope>
    <source>
        <strain evidence="8">CBS 122712</strain>
    </source>
</reference>
<feature type="transmembrane region" description="Helical" evidence="6">
    <location>
        <begin position="105"/>
        <end position="128"/>
    </location>
</feature>
<organism evidence="8 9">
    <name type="scientific">Aspergillus eucalypticola (strain CBS 122712 / IBT 29274)</name>
    <dbReference type="NCBI Taxonomy" id="1448314"/>
    <lineage>
        <taxon>Eukaryota</taxon>
        <taxon>Fungi</taxon>
        <taxon>Dikarya</taxon>
        <taxon>Ascomycota</taxon>
        <taxon>Pezizomycotina</taxon>
        <taxon>Eurotiomycetes</taxon>
        <taxon>Eurotiomycetidae</taxon>
        <taxon>Eurotiales</taxon>
        <taxon>Aspergillaceae</taxon>
        <taxon>Aspergillus</taxon>
        <taxon>Aspergillus subgen. Circumdati</taxon>
    </lineage>
</organism>
<dbReference type="GO" id="GO:0016020">
    <property type="term" value="C:membrane"/>
    <property type="evidence" value="ECO:0007669"/>
    <property type="project" value="UniProtKB-SubCell"/>
</dbReference>
<sequence>MVAVMIMSDTYANPASIIRIPILFPILGTLTVTLRFYTRRKTKFVLWIDDWLTLPALGLEYVLATLMLWGATTGSLGSLLLQPDDPRPDAYIFSNSDPQIRLLQIQYVADIVTVWAFGFAKLSILYFYRSIFCSRRTIRTAFHSVTMCMIVLVSVWTVVFGIGTIFICGAHPVNPWGTIAVFTSECSLHVPIVEGHECNRAVVEAVKQEANKQTWAVSSVAELLVGRDQQPSSTVCAITMSSHNGISRWGVCSLGSVLDERLVLL</sequence>
<feature type="transmembrane region" description="Helical" evidence="6">
    <location>
        <begin position="58"/>
        <end position="81"/>
    </location>
</feature>
<comment type="subcellular location">
    <subcellularLocation>
        <location evidence="1">Membrane</location>
        <topology evidence="1">Multi-pass membrane protein</topology>
    </subcellularLocation>
</comment>
<accession>A0A317VTS5</accession>
<dbReference type="EMBL" id="MSFU01000007">
    <property type="protein sequence ID" value="PWY77716.1"/>
    <property type="molecule type" value="Genomic_DNA"/>
</dbReference>
<gene>
    <name evidence="8" type="ORF">BO83DRAFT_223514</name>
</gene>
<keyword evidence="2 6" id="KW-0812">Transmembrane</keyword>
<dbReference type="InterPro" id="IPR052337">
    <property type="entry name" value="SAT4-like"/>
</dbReference>
<evidence type="ECO:0000256" key="5">
    <source>
        <dbReference type="ARBA" id="ARBA00038359"/>
    </source>
</evidence>
<dbReference type="OrthoDB" id="5393606at2759"/>
<dbReference type="VEuPathDB" id="FungiDB:BO83DRAFT_223514"/>
<keyword evidence="9" id="KW-1185">Reference proteome</keyword>
<evidence type="ECO:0000256" key="2">
    <source>
        <dbReference type="ARBA" id="ARBA00022692"/>
    </source>
</evidence>
<evidence type="ECO:0000256" key="4">
    <source>
        <dbReference type="ARBA" id="ARBA00023136"/>
    </source>
</evidence>
<evidence type="ECO:0000313" key="8">
    <source>
        <dbReference type="EMBL" id="PWY77716.1"/>
    </source>
</evidence>
<comment type="caution">
    <text evidence="8">The sequence shown here is derived from an EMBL/GenBank/DDBJ whole genome shotgun (WGS) entry which is preliminary data.</text>
</comment>
<protein>
    <recommendedName>
        <fullName evidence="7">Rhodopsin domain-containing protein</fullName>
    </recommendedName>
</protein>
<feature type="transmembrane region" description="Helical" evidence="6">
    <location>
        <begin position="17"/>
        <end position="37"/>
    </location>
</feature>
<evidence type="ECO:0000256" key="1">
    <source>
        <dbReference type="ARBA" id="ARBA00004141"/>
    </source>
</evidence>
<feature type="domain" description="Rhodopsin" evidence="7">
    <location>
        <begin position="34"/>
        <end position="168"/>
    </location>
</feature>
<dbReference type="AlphaFoldDB" id="A0A317VTS5"/>
<dbReference type="PANTHER" id="PTHR33048:SF157">
    <property type="entry name" value="INTEGRAL MEMBRANE PROTEIN"/>
    <property type="match status" value="1"/>
</dbReference>
<name>A0A317VTS5_ASPEC</name>
<dbReference type="InterPro" id="IPR049326">
    <property type="entry name" value="Rhodopsin_dom_fungi"/>
</dbReference>
<dbReference type="RefSeq" id="XP_025390097.1">
    <property type="nucleotide sequence ID" value="XM_025526844.1"/>
</dbReference>
<proteinExistence type="inferred from homology"/>
<dbReference type="GeneID" id="37048806"/>
<comment type="similarity">
    <text evidence="5">Belongs to the SAT4 family.</text>
</comment>
<evidence type="ECO:0000256" key="6">
    <source>
        <dbReference type="SAM" id="Phobius"/>
    </source>
</evidence>
<feature type="transmembrane region" description="Helical" evidence="6">
    <location>
        <begin position="140"/>
        <end position="167"/>
    </location>
</feature>
<dbReference type="Proteomes" id="UP000246171">
    <property type="component" value="Unassembled WGS sequence"/>
</dbReference>
<dbReference type="Pfam" id="PF20684">
    <property type="entry name" value="Fung_rhodopsin"/>
    <property type="match status" value="1"/>
</dbReference>
<keyword evidence="3 6" id="KW-1133">Transmembrane helix</keyword>
<keyword evidence="4 6" id="KW-0472">Membrane</keyword>
<evidence type="ECO:0000313" key="9">
    <source>
        <dbReference type="Proteomes" id="UP000246171"/>
    </source>
</evidence>
<evidence type="ECO:0000259" key="7">
    <source>
        <dbReference type="Pfam" id="PF20684"/>
    </source>
</evidence>